<dbReference type="GO" id="GO:0003682">
    <property type="term" value="F:chromatin binding"/>
    <property type="evidence" value="ECO:0007669"/>
    <property type="project" value="TreeGrafter"/>
</dbReference>
<feature type="region of interest" description="Disordered" evidence="2">
    <location>
        <begin position="544"/>
        <end position="619"/>
    </location>
</feature>
<organism evidence="3 4">
    <name type="scientific">Salmo salar</name>
    <name type="common">Atlantic salmon</name>
    <dbReference type="NCBI Taxonomy" id="8030"/>
    <lineage>
        <taxon>Eukaryota</taxon>
        <taxon>Metazoa</taxon>
        <taxon>Chordata</taxon>
        <taxon>Craniata</taxon>
        <taxon>Vertebrata</taxon>
        <taxon>Euteleostomi</taxon>
        <taxon>Actinopterygii</taxon>
        <taxon>Neopterygii</taxon>
        <taxon>Teleostei</taxon>
        <taxon>Protacanthopterygii</taxon>
        <taxon>Salmoniformes</taxon>
        <taxon>Salmonidae</taxon>
        <taxon>Salmoninae</taxon>
        <taxon>Salmo</taxon>
    </lineage>
</organism>
<feature type="region of interest" description="Disordered" evidence="2">
    <location>
        <begin position="98"/>
        <end position="139"/>
    </location>
</feature>
<dbReference type="RefSeq" id="XP_013981911.2">
    <property type="nucleotide sequence ID" value="XM_014126436.2"/>
</dbReference>
<dbReference type="GeneID" id="106561954"/>
<evidence type="ECO:0000256" key="2">
    <source>
        <dbReference type="SAM" id="MobiDB-lite"/>
    </source>
</evidence>
<dbReference type="GO" id="GO:0000122">
    <property type="term" value="P:negative regulation of transcription by RNA polymerase II"/>
    <property type="evidence" value="ECO:0007669"/>
    <property type="project" value="TreeGrafter"/>
</dbReference>
<dbReference type="Proteomes" id="UP001652741">
    <property type="component" value="Chromosome ssa11"/>
</dbReference>
<evidence type="ECO:0000313" key="4">
    <source>
        <dbReference type="RefSeq" id="XP_013981911.2"/>
    </source>
</evidence>
<evidence type="ECO:0000256" key="1">
    <source>
        <dbReference type="SAM" id="Coils"/>
    </source>
</evidence>
<protein>
    <submittedName>
        <fullName evidence="4">PHD finger protein 21A isoform X7</fullName>
    </submittedName>
</protein>
<feature type="region of interest" description="Disordered" evidence="2">
    <location>
        <begin position="225"/>
        <end position="244"/>
    </location>
</feature>
<feature type="compositionally biased region" description="Low complexity" evidence="2">
    <location>
        <begin position="103"/>
        <end position="112"/>
    </location>
</feature>
<dbReference type="PANTHER" id="PTHR24102:SF6">
    <property type="entry name" value="PHD FINGER PROTEIN 21A"/>
    <property type="match status" value="1"/>
</dbReference>
<dbReference type="PANTHER" id="PTHR24102">
    <property type="entry name" value="PHD FINGER PROTEIN"/>
    <property type="match status" value="1"/>
</dbReference>
<proteinExistence type="predicted"/>
<sequence length="635" mass="69459">MQNWMVFKTEDCVKAESCPGLSFRQKGSMMELQTLQEALKAEIQVHQKLVSQMKQDPQNADLKKQLHELQAKITALSEKQKKVVEQLRKELLVKQDHPEVQAHQHPQHPVQPDGKASALPNLHTPPSLPSPDKLSTPQNTMTITPVIATKTLPLVLKAATATMPAFTVTPRPSVAKVTAISNTPKASIGHPDSLSAPINLQTSSKLTHQGMEPVRIVSKNTIVVRPKPATPTPTSTVPIAPAPPPPMLAAPQLLQRPVMLTTKLTSTSLASTTGPIHQVHIVNGQPCASITKTLPSAQLTGIVITSPATITATLATHQTLQIRSLSPDTKTVKARGVTEPKTSASAPSSPSHTARGTPPPLLRNKREDNPQKLAFMVSLGLVTYDHLEEIQSRRQERKRRTTANPVYSGAVFEPERKKNGVTYLNTPLHQGTRKRANEDPLSQILMKDEAIPWPGTLAIVHSYIAYKAAKEEEKQKLVKWSLELKQDREQLEQRVKQLSQSITKCMENKNTILARQRDMHNSLEKVKGLVRLIQGINFCPSPEASPPAVQTSMTNGGADCASADHTDDTSPEEHKNMTNNSGDDLNNNVDGATEEEEKKEEVREIDNLNSSSLGKTFEPPQTIAPALVDIAEGVK</sequence>
<evidence type="ECO:0000313" key="3">
    <source>
        <dbReference type="Proteomes" id="UP001652741"/>
    </source>
</evidence>
<feature type="coiled-coil region" evidence="1">
    <location>
        <begin position="470"/>
        <end position="508"/>
    </location>
</feature>
<dbReference type="GO" id="GO:0000118">
    <property type="term" value="C:histone deacetylase complex"/>
    <property type="evidence" value="ECO:0007669"/>
    <property type="project" value="TreeGrafter"/>
</dbReference>
<name>A0A1S3KT74_SALSA</name>
<gene>
    <name evidence="4" type="primary">LOC106561954</name>
</gene>
<feature type="compositionally biased region" description="Basic and acidic residues" evidence="2">
    <location>
        <begin position="562"/>
        <end position="576"/>
    </location>
</feature>
<dbReference type="AlphaFoldDB" id="A0A1S3KT74"/>
<reference evidence="4" key="1">
    <citation type="submission" date="2025-08" db="UniProtKB">
        <authorList>
            <consortium name="RefSeq"/>
        </authorList>
    </citation>
    <scope>IDENTIFICATION</scope>
</reference>
<keyword evidence="3" id="KW-1185">Reference proteome</keyword>
<feature type="region of interest" description="Disordered" evidence="2">
    <location>
        <begin position="326"/>
        <end position="369"/>
    </location>
</feature>
<keyword evidence="1" id="KW-0175">Coiled coil</keyword>
<feature type="compositionally biased region" description="Polar residues" evidence="2">
    <location>
        <begin position="577"/>
        <end position="590"/>
    </location>
</feature>
<feature type="coiled-coil region" evidence="1">
    <location>
        <begin position="36"/>
        <end position="86"/>
    </location>
</feature>
<accession>A0A1S3KT74</accession>